<dbReference type="Pfam" id="PF03943">
    <property type="entry name" value="TAP_C"/>
    <property type="match status" value="1"/>
</dbReference>
<keyword evidence="3" id="KW-0813">Transport</keyword>
<dbReference type="GO" id="GO:0016973">
    <property type="term" value="P:poly(A)+ mRNA export from nucleus"/>
    <property type="evidence" value="ECO:0007669"/>
    <property type="project" value="TreeGrafter"/>
</dbReference>
<dbReference type="GO" id="GO:0003723">
    <property type="term" value="F:RNA binding"/>
    <property type="evidence" value="ECO:0007669"/>
    <property type="project" value="InterPro"/>
</dbReference>
<dbReference type="GeneID" id="107221778"/>
<dbReference type="PROSITE" id="PS51450">
    <property type="entry name" value="LRR"/>
    <property type="match status" value="1"/>
</dbReference>
<dbReference type="Gene3D" id="3.80.10.10">
    <property type="entry name" value="Ribonuclease Inhibitor"/>
    <property type="match status" value="1"/>
</dbReference>
<keyword evidence="5" id="KW-0677">Repeat</keyword>
<feature type="domain" description="TAP-C" evidence="9">
    <location>
        <begin position="472"/>
        <end position="526"/>
    </location>
</feature>
<dbReference type="Pfam" id="PF24048">
    <property type="entry name" value="LRR_NXF1-5"/>
    <property type="match status" value="1"/>
</dbReference>
<sequence length="526" mass="60078">MQHNVTLNPVQLDPSTALKITMGGSMFQERSLMGRPDVWHKIKVIRGARYEKDFILKLIINAIEPADLIPVRYHVSGQDSAFIARNCGLALDKLCRSNLIINNPNGDPLIIDITLGFASIHDLKVNIQALLLAALNRRYDSKRKILHLDRFHKDIEMSKTVYCPLSQLRTFSYVLKVAKNALNGFEHLNLQHNELLSLSSIESSNLSPMLKSLDLRYNNLMGMEALTPLRGHKITDIWLDGNPVCENYSSPEKYIESARRYCPHLTKLDGVYIGAPGMPLTYNTYFSNGEKKKLVNQFVHHFFTLYDQSDRMILRGLYHQDALYSMTLGIPPALAAKKNLNKFIVANRNLTKLTDFAKSHQLLFRGPEAILKALNKLPQSSHDRTTFKCDLLYDCNNHIAITVEGVLRVLDNKTTQVLSFNRTFILREGEDDEYNIVNDQYHVDFGPLGRLAETYQDEAIKNISKSSCFSRTEKNELIETLRDVSTMNREWCSMYLEDAGWNLRKAIADFVENYKKSGVPPEAFQK</sequence>
<evidence type="ECO:0000259" key="8">
    <source>
        <dbReference type="PROSITE" id="PS50177"/>
    </source>
</evidence>
<dbReference type="Gene3D" id="1.10.8.10">
    <property type="entry name" value="DNA helicase RuvA subunit, C-terminal domain"/>
    <property type="match status" value="1"/>
</dbReference>
<dbReference type="SUPFAM" id="SSF52058">
    <property type="entry name" value="L domain-like"/>
    <property type="match status" value="1"/>
</dbReference>
<proteinExistence type="inferred from homology"/>
<keyword evidence="10" id="KW-1185">Reference proteome</keyword>
<comment type="subcellular location">
    <subcellularLocation>
        <location evidence="1">Nucleus</location>
        <location evidence="1">Nucleoplasm</location>
    </subcellularLocation>
</comment>
<dbReference type="InParanoid" id="A0A6J0BR86"/>
<evidence type="ECO:0000256" key="2">
    <source>
        <dbReference type="ARBA" id="ARBA00009285"/>
    </source>
</evidence>
<dbReference type="SUPFAM" id="SSF54928">
    <property type="entry name" value="RNA-binding domain, RBD"/>
    <property type="match status" value="1"/>
</dbReference>
<dbReference type="GO" id="GO:0005737">
    <property type="term" value="C:cytoplasm"/>
    <property type="evidence" value="ECO:0007669"/>
    <property type="project" value="InterPro"/>
</dbReference>
<evidence type="ECO:0000256" key="1">
    <source>
        <dbReference type="ARBA" id="ARBA00004642"/>
    </source>
</evidence>
<dbReference type="Pfam" id="PF09162">
    <property type="entry name" value="Tap-RNA_bind"/>
    <property type="match status" value="1"/>
</dbReference>
<dbReference type="SMART" id="SM00804">
    <property type="entry name" value="TAP_C"/>
    <property type="match status" value="1"/>
</dbReference>
<dbReference type="PANTHER" id="PTHR10662">
    <property type="entry name" value="NUCLEAR RNA EXPORT FACTOR"/>
    <property type="match status" value="1"/>
</dbReference>
<dbReference type="SUPFAM" id="SSF46934">
    <property type="entry name" value="UBA-like"/>
    <property type="match status" value="1"/>
</dbReference>
<dbReference type="InterPro" id="IPR005637">
    <property type="entry name" value="TAP_C_dom"/>
</dbReference>
<dbReference type="InterPro" id="IPR057125">
    <property type="entry name" value="NXF1/2/3/5-like_LRR"/>
</dbReference>
<dbReference type="InterPro" id="IPR018222">
    <property type="entry name" value="Nuclear_transport_factor_2_euk"/>
</dbReference>
<evidence type="ECO:0000259" key="9">
    <source>
        <dbReference type="PROSITE" id="PS51281"/>
    </source>
</evidence>
<dbReference type="SUPFAM" id="SSF54427">
    <property type="entry name" value="NTF2-like"/>
    <property type="match status" value="1"/>
</dbReference>
<dbReference type="KEGG" id="nlo:107221778"/>
<evidence type="ECO:0000256" key="3">
    <source>
        <dbReference type="ARBA" id="ARBA00022448"/>
    </source>
</evidence>
<gene>
    <name evidence="11" type="primary">LOC107221778</name>
</gene>
<dbReference type="InterPro" id="IPR035979">
    <property type="entry name" value="RBD_domain_sf"/>
</dbReference>
<organism evidence="11">
    <name type="scientific">Neodiprion lecontei</name>
    <name type="common">Redheaded pine sawfly</name>
    <dbReference type="NCBI Taxonomy" id="441921"/>
    <lineage>
        <taxon>Eukaryota</taxon>
        <taxon>Metazoa</taxon>
        <taxon>Ecdysozoa</taxon>
        <taxon>Arthropoda</taxon>
        <taxon>Hexapoda</taxon>
        <taxon>Insecta</taxon>
        <taxon>Pterygota</taxon>
        <taxon>Neoptera</taxon>
        <taxon>Endopterygota</taxon>
        <taxon>Hymenoptera</taxon>
        <taxon>Tenthredinoidea</taxon>
        <taxon>Diprionidae</taxon>
        <taxon>Diprioninae</taxon>
        <taxon>Neodiprion</taxon>
    </lineage>
</organism>
<dbReference type="Pfam" id="PF22602">
    <property type="entry name" value="NXF_NTF2"/>
    <property type="match status" value="1"/>
</dbReference>
<dbReference type="InterPro" id="IPR015245">
    <property type="entry name" value="Tap_RNA-bd"/>
</dbReference>
<evidence type="ECO:0000256" key="5">
    <source>
        <dbReference type="ARBA" id="ARBA00022737"/>
    </source>
</evidence>
<comment type="similarity">
    <text evidence="2">Belongs to the NXF family.</text>
</comment>
<dbReference type="PANTHER" id="PTHR10662:SF22">
    <property type="entry name" value="NUCLEAR RNA EXPORT FACTOR 1"/>
    <property type="match status" value="1"/>
</dbReference>
<dbReference type="InterPro" id="IPR012677">
    <property type="entry name" value="Nucleotide-bd_a/b_plait_sf"/>
</dbReference>
<dbReference type="CDD" id="cd14342">
    <property type="entry name" value="UBA_TAP-C"/>
    <property type="match status" value="1"/>
</dbReference>
<evidence type="ECO:0000313" key="11">
    <source>
        <dbReference type="RefSeq" id="XP_015516388.2"/>
    </source>
</evidence>
<dbReference type="Gene3D" id="3.30.70.330">
    <property type="match status" value="1"/>
</dbReference>
<dbReference type="InterPro" id="IPR009060">
    <property type="entry name" value="UBA-like_sf"/>
</dbReference>
<evidence type="ECO:0000256" key="6">
    <source>
        <dbReference type="ARBA" id="ARBA00022816"/>
    </source>
</evidence>
<accession>A0A6J0BR86</accession>
<evidence type="ECO:0000313" key="10">
    <source>
        <dbReference type="Proteomes" id="UP000829291"/>
    </source>
</evidence>
<reference evidence="11" key="1">
    <citation type="submission" date="2025-08" db="UniProtKB">
        <authorList>
            <consortium name="RefSeq"/>
        </authorList>
    </citation>
    <scope>IDENTIFICATION</scope>
    <source>
        <tissue evidence="11">Thorax and Abdomen</tissue>
    </source>
</reference>
<evidence type="ECO:0000256" key="4">
    <source>
        <dbReference type="ARBA" id="ARBA00022614"/>
    </source>
</evidence>
<feature type="domain" description="NTF2" evidence="8">
    <location>
        <begin position="294"/>
        <end position="443"/>
    </location>
</feature>
<keyword evidence="4" id="KW-0433">Leucine-rich repeat</keyword>
<dbReference type="RefSeq" id="XP_015516388.2">
    <property type="nucleotide sequence ID" value="XM_015660902.2"/>
</dbReference>
<dbReference type="InterPro" id="IPR032675">
    <property type="entry name" value="LRR_dom_sf"/>
</dbReference>
<dbReference type="InterPro" id="IPR032710">
    <property type="entry name" value="NTF2-like_dom_sf"/>
</dbReference>
<dbReference type="GO" id="GO:0005654">
    <property type="term" value="C:nucleoplasm"/>
    <property type="evidence" value="ECO:0007669"/>
    <property type="project" value="UniProtKB-SubCell"/>
</dbReference>
<dbReference type="InterPro" id="IPR002075">
    <property type="entry name" value="NTF2_dom"/>
</dbReference>
<dbReference type="AlphaFoldDB" id="A0A6J0BR86"/>
<protein>
    <submittedName>
        <fullName evidence="11">Nuclear RNA export factor 1</fullName>
    </submittedName>
</protein>
<dbReference type="Proteomes" id="UP000829291">
    <property type="component" value="Chromosome 4"/>
</dbReference>
<name>A0A6J0BR86_NEOLC</name>
<dbReference type="PROSITE" id="PS51281">
    <property type="entry name" value="TAP_C"/>
    <property type="match status" value="1"/>
</dbReference>
<dbReference type="InterPro" id="IPR030217">
    <property type="entry name" value="NXF_fam"/>
</dbReference>
<evidence type="ECO:0000256" key="7">
    <source>
        <dbReference type="ARBA" id="ARBA00023242"/>
    </source>
</evidence>
<dbReference type="InterPro" id="IPR001611">
    <property type="entry name" value="Leu-rich_rpt"/>
</dbReference>
<dbReference type="PROSITE" id="PS50177">
    <property type="entry name" value="NTF2_DOMAIN"/>
    <property type="match status" value="1"/>
</dbReference>
<dbReference type="OrthoDB" id="25872at2759"/>
<dbReference type="Gene3D" id="3.10.450.50">
    <property type="match status" value="1"/>
</dbReference>
<keyword evidence="7" id="KW-0539">Nucleus</keyword>
<keyword evidence="6" id="KW-0509">mRNA transport</keyword>